<protein>
    <submittedName>
        <fullName evidence="1">Uncharacterized protein</fullName>
    </submittedName>
</protein>
<keyword evidence="2" id="KW-1185">Reference proteome</keyword>
<evidence type="ECO:0000313" key="1">
    <source>
        <dbReference type="EMBL" id="MBA1156903.1"/>
    </source>
</evidence>
<name>A0A838BPP0_9HYPH</name>
<evidence type="ECO:0000313" key="2">
    <source>
        <dbReference type="Proteomes" id="UP000572984"/>
    </source>
</evidence>
<dbReference type="AlphaFoldDB" id="A0A838BPP0"/>
<dbReference type="EMBL" id="JACDXJ010000001">
    <property type="protein sequence ID" value="MBA1156903.1"/>
    <property type="molecule type" value="Genomic_DNA"/>
</dbReference>
<comment type="caution">
    <text evidence="1">The sequence shown here is derived from an EMBL/GenBank/DDBJ whole genome shotgun (WGS) entry which is preliminary data.</text>
</comment>
<organism evidence="1 2">
    <name type="scientific">Microvirga mediterraneensis</name>
    <dbReference type="NCBI Taxonomy" id="2754695"/>
    <lineage>
        <taxon>Bacteria</taxon>
        <taxon>Pseudomonadati</taxon>
        <taxon>Pseudomonadota</taxon>
        <taxon>Alphaproteobacteria</taxon>
        <taxon>Hyphomicrobiales</taxon>
        <taxon>Methylobacteriaceae</taxon>
        <taxon>Microvirga</taxon>
    </lineage>
</organism>
<gene>
    <name evidence="1" type="ORF">H0S73_12275</name>
</gene>
<accession>A0A838BPP0</accession>
<dbReference type="RefSeq" id="WP_181052425.1">
    <property type="nucleotide sequence ID" value="NZ_JACDXJ010000001.1"/>
</dbReference>
<proteinExistence type="predicted"/>
<sequence>MQPRVLAPLNDRLLYINEDGSRREDLIAKAVEDRITVDKLRYAHLSEHWTEEDWYRDAKSVIEARVHGEEQQYWGNVQTRALGGMTVSDDLASKEAQGRLIRRATELYGEAYVREKYDIAIGASIQSEPVDVAPFLQAAE</sequence>
<dbReference type="Proteomes" id="UP000572984">
    <property type="component" value="Unassembled WGS sequence"/>
</dbReference>
<reference evidence="1 2" key="1">
    <citation type="submission" date="2020-07" db="EMBL/GenBank/DDBJ databases">
        <title>Draft genome and description of Microvirga mediterraneensis Marseille-Q2068 sp. nov.</title>
        <authorList>
            <person name="Boxberger M."/>
        </authorList>
    </citation>
    <scope>NUCLEOTIDE SEQUENCE [LARGE SCALE GENOMIC DNA]</scope>
    <source>
        <strain evidence="1 2">Marseille-Q2068</strain>
    </source>
</reference>